<dbReference type="OrthoDB" id="4138492at2759"/>
<dbReference type="PANTHER" id="PTHR41814:SF1">
    <property type="entry name" value="CELLULASE"/>
    <property type="match status" value="1"/>
</dbReference>
<organism evidence="2 3">
    <name type="scientific">Wolfiporia cocos (strain MD-104)</name>
    <name type="common">Brown rot fungus</name>
    <dbReference type="NCBI Taxonomy" id="742152"/>
    <lineage>
        <taxon>Eukaryota</taxon>
        <taxon>Fungi</taxon>
        <taxon>Dikarya</taxon>
        <taxon>Basidiomycota</taxon>
        <taxon>Agaricomycotina</taxon>
        <taxon>Agaricomycetes</taxon>
        <taxon>Polyporales</taxon>
        <taxon>Phaeolaceae</taxon>
        <taxon>Wolfiporia</taxon>
    </lineage>
</organism>
<evidence type="ECO:0000313" key="3">
    <source>
        <dbReference type="Proteomes" id="UP000218811"/>
    </source>
</evidence>
<dbReference type="AlphaFoldDB" id="A0A2H3JA29"/>
<protein>
    <submittedName>
        <fullName evidence="2">Uncharacterized protein</fullName>
    </submittedName>
</protein>
<name>A0A2H3JA29_WOLCO</name>
<reference evidence="2 3" key="1">
    <citation type="journal article" date="2012" name="Science">
        <title>The Paleozoic origin of enzymatic lignin decomposition reconstructed from 31 fungal genomes.</title>
        <authorList>
            <person name="Floudas D."/>
            <person name="Binder M."/>
            <person name="Riley R."/>
            <person name="Barry K."/>
            <person name="Blanchette R.A."/>
            <person name="Henrissat B."/>
            <person name="Martinez A.T."/>
            <person name="Otillar R."/>
            <person name="Spatafora J.W."/>
            <person name="Yadav J.S."/>
            <person name="Aerts A."/>
            <person name="Benoit I."/>
            <person name="Boyd A."/>
            <person name="Carlson A."/>
            <person name="Copeland A."/>
            <person name="Coutinho P.M."/>
            <person name="de Vries R.P."/>
            <person name="Ferreira P."/>
            <person name="Findley K."/>
            <person name="Foster B."/>
            <person name="Gaskell J."/>
            <person name="Glotzer D."/>
            <person name="Gorecki P."/>
            <person name="Heitman J."/>
            <person name="Hesse C."/>
            <person name="Hori C."/>
            <person name="Igarashi K."/>
            <person name="Jurgens J.A."/>
            <person name="Kallen N."/>
            <person name="Kersten P."/>
            <person name="Kohler A."/>
            <person name="Kuees U."/>
            <person name="Kumar T.K.A."/>
            <person name="Kuo A."/>
            <person name="LaButti K."/>
            <person name="Larrondo L.F."/>
            <person name="Lindquist E."/>
            <person name="Ling A."/>
            <person name="Lombard V."/>
            <person name="Lucas S."/>
            <person name="Lundell T."/>
            <person name="Martin R."/>
            <person name="McLaughlin D.J."/>
            <person name="Morgenstern I."/>
            <person name="Morin E."/>
            <person name="Murat C."/>
            <person name="Nagy L.G."/>
            <person name="Nolan M."/>
            <person name="Ohm R.A."/>
            <person name="Patyshakuliyeva A."/>
            <person name="Rokas A."/>
            <person name="Ruiz-Duenas F.J."/>
            <person name="Sabat G."/>
            <person name="Salamov A."/>
            <person name="Samejima M."/>
            <person name="Schmutz J."/>
            <person name="Slot J.C."/>
            <person name="St John F."/>
            <person name="Stenlid J."/>
            <person name="Sun H."/>
            <person name="Sun S."/>
            <person name="Syed K."/>
            <person name="Tsang A."/>
            <person name="Wiebenga A."/>
            <person name="Young D."/>
            <person name="Pisabarro A."/>
            <person name="Eastwood D.C."/>
            <person name="Martin F."/>
            <person name="Cullen D."/>
            <person name="Grigoriev I.V."/>
            <person name="Hibbett D.S."/>
        </authorList>
    </citation>
    <scope>NUCLEOTIDE SEQUENCE [LARGE SCALE GENOMIC DNA]</scope>
    <source>
        <strain evidence="2 3">MD-104</strain>
    </source>
</reference>
<dbReference type="PANTHER" id="PTHR41814">
    <property type="entry name" value="EXPRESSED PROTEIN"/>
    <property type="match status" value="1"/>
</dbReference>
<dbReference type="OMA" id="IASYSWE"/>
<accession>A0A2H3JA29</accession>
<proteinExistence type="predicted"/>
<feature type="chain" id="PRO_5013615075" evidence="1">
    <location>
        <begin position="24"/>
        <end position="211"/>
    </location>
</feature>
<evidence type="ECO:0000256" key="1">
    <source>
        <dbReference type="SAM" id="SignalP"/>
    </source>
</evidence>
<dbReference type="Proteomes" id="UP000218811">
    <property type="component" value="Unassembled WGS sequence"/>
</dbReference>
<dbReference type="STRING" id="742152.A0A2H3JA29"/>
<keyword evidence="3" id="KW-1185">Reference proteome</keyword>
<gene>
    <name evidence="2" type="ORF">WOLCODRAFT_19400</name>
</gene>
<feature type="signal peptide" evidence="1">
    <location>
        <begin position="1"/>
        <end position="23"/>
    </location>
</feature>
<dbReference type="EMBL" id="KB467832">
    <property type="protein sequence ID" value="PCH34528.1"/>
    <property type="molecule type" value="Genomic_DNA"/>
</dbReference>
<keyword evidence="1" id="KW-0732">Signal</keyword>
<evidence type="ECO:0000313" key="2">
    <source>
        <dbReference type="EMBL" id="PCH34528.1"/>
    </source>
</evidence>
<sequence>MRSSLPSALTYVHSLSFFLLADSRSWEPGTAAEALTEALAPAFAVFANASIPPPASLLANVSYIWSNGTSGITATSTLYYNASALAPPLQIVYNAAANRSNATGPQPFIYVEGGAAGDLASLGVAFLLANWTGADEPPLNQPPVNVSTNETLNGKGKGMSHVRAIEEQLEYTLTVISHASDGAISHRIEQVQLWADSVYIVPPFLAHTSVL</sequence>